<feature type="domain" description="Lipocalin-like" evidence="1">
    <location>
        <begin position="12"/>
        <end position="133"/>
    </location>
</feature>
<dbReference type="GeneID" id="81385165"/>
<protein>
    <recommendedName>
        <fullName evidence="1">Lipocalin-like domain-containing protein</fullName>
    </recommendedName>
</protein>
<dbReference type="Proteomes" id="UP001147733">
    <property type="component" value="Unassembled WGS sequence"/>
</dbReference>
<proteinExistence type="predicted"/>
<dbReference type="RefSeq" id="XP_056499439.1">
    <property type="nucleotide sequence ID" value="XM_056645998.1"/>
</dbReference>
<dbReference type="Pfam" id="PF13924">
    <property type="entry name" value="Lipocalin_5"/>
    <property type="match status" value="1"/>
</dbReference>
<dbReference type="EMBL" id="JAPQKT010000006">
    <property type="protein sequence ID" value="KAJ5227074.1"/>
    <property type="molecule type" value="Genomic_DNA"/>
</dbReference>
<gene>
    <name evidence="2" type="ORF">N7469_007080</name>
</gene>
<evidence type="ECO:0000313" key="2">
    <source>
        <dbReference type="EMBL" id="KAJ5227074.1"/>
    </source>
</evidence>
<organism evidence="2 3">
    <name type="scientific">Penicillium citrinum</name>
    <dbReference type="NCBI Taxonomy" id="5077"/>
    <lineage>
        <taxon>Eukaryota</taxon>
        <taxon>Fungi</taxon>
        <taxon>Dikarya</taxon>
        <taxon>Ascomycota</taxon>
        <taxon>Pezizomycotina</taxon>
        <taxon>Eurotiomycetes</taxon>
        <taxon>Eurotiomycetidae</taxon>
        <taxon>Eurotiales</taxon>
        <taxon>Aspergillaceae</taxon>
        <taxon>Penicillium</taxon>
    </lineage>
</organism>
<comment type="caution">
    <text evidence="2">The sequence shown here is derived from an EMBL/GenBank/DDBJ whole genome shotgun (WGS) entry which is preliminary data.</text>
</comment>
<dbReference type="AlphaFoldDB" id="A0A9W9TLL1"/>
<evidence type="ECO:0000313" key="3">
    <source>
        <dbReference type="Proteomes" id="UP001147733"/>
    </source>
</evidence>
<reference evidence="2" key="1">
    <citation type="submission" date="2022-11" db="EMBL/GenBank/DDBJ databases">
        <authorList>
            <person name="Petersen C."/>
        </authorList>
    </citation>
    <scope>NUCLEOTIDE SEQUENCE</scope>
    <source>
        <strain evidence="2">IBT 23319</strain>
    </source>
</reference>
<accession>A0A9W9TLL1</accession>
<dbReference type="InterPro" id="IPR024311">
    <property type="entry name" value="Lipocalin-like"/>
</dbReference>
<sequence>MESALAIRQSLIGTWSLGEYVAVRKDNGENFHPLGLGLQGSLLYTADDSVSVHFMQPGMAEHVDTNPANATLNAQNGSMRHYLAYCGTFHVDEGVNQSQITHQIALCNIPDWVGQSQRRIARLSGNQLELSTPEPVLLDVSHILCSYLIPQTH</sequence>
<reference evidence="2" key="2">
    <citation type="journal article" date="2023" name="IMA Fungus">
        <title>Comparative genomic study of the Penicillium genus elucidates a diverse pangenome and 15 lateral gene transfer events.</title>
        <authorList>
            <person name="Petersen C."/>
            <person name="Sorensen T."/>
            <person name="Nielsen M.R."/>
            <person name="Sondergaard T.E."/>
            <person name="Sorensen J.L."/>
            <person name="Fitzpatrick D.A."/>
            <person name="Frisvad J.C."/>
            <person name="Nielsen K.L."/>
        </authorList>
    </citation>
    <scope>NUCLEOTIDE SEQUENCE</scope>
    <source>
        <strain evidence="2">IBT 23319</strain>
    </source>
</reference>
<dbReference type="OrthoDB" id="3904217at2759"/>
<keyword evidence="3" id="KW-1185">Reference proteome</keyword>
<name>A0A9W9TLL1_PENCI</name>
<evidence type="ECO:0000259" key="1">
    <source>
        <dbReference type="Pfam" id="PF13924"/>
    </source>
</evidence>